<gene>
    <name evidence="1" type="ORF">AOC05_17080</name>
</gene>
<keyword evidence="2" id="KW-1185">Reference proteome</keyword>
<evidence type="ECO:0000313" key="1">
    <source>
        <dbReference type="EMBL" id="ALE94360.1"/>
    </source>
</evidence>
<dbReference type="InterPro" id="IPR011335">
    <property type="entry name" value="Restrct_endonuc-II-like"/>
</dbReference>
<dbReference type="KEGG" id="aaq:AOC05_17080"/>
<dbReference type="EMBL" id="CP012677">
    <property type="protein sequence ID" value="ALE94360.1"/>
    <property type="molecule type" value="Genomic_DNA"/>
</dbReference>
<sequence length="313" mass="35099">MAQAWPAGAPLATTAQLMDAGLGDRTIASALKHGHVFRLRKGAYVQAQTWRALKPWEQDRLRLLAHLVTVRGTPTYSHFSAARLHGLFIWRCGPQVHVSARSSASGTSTPTDVVGHHEALAVGDVRSMRLRNGQLVHVTTLERTVVDCARIGGFAEAVIIGDHALRKGARSEVMWAMVNDMVGRRGVRKARRVLRALDGRSESPGESRTRLIIAGMDIPQPELQVELLVEGRVYRPDFVWTEQRLIVEFDGDYKYFDFKPTAEVILAERKREKRLIEAGWRFVRLEWKDLSNPAEVRRRILAVFSAQRGSLAA</sequence>
<organism evidence="1 2">
    <name type="scientific">Arthrobacter alpinus</name>
    <dbReference type="NCBI Taxonomy" id="656366"/>
    <lineage>
        <taxon>Bacteria</taxon>
        <taxon>Bacillati</taxon>
        <taxon>Actinomycetota</taxon>
        <taxon>Actinomycetes</taxon>
        <taxon>Micrococcales</taxon>
        <taxon>Micrococcaceae</taxon>
        <taxon>Arthrobacter</taxon>
    </lineage>
</organism>
<reference evidence="2" key="1">
    <citation type="submission" date="2015-09" db="EMBL/GenBank/DDBJ databases">
        <title>Complete genome of Arthrobacter alpinus strain R3.8.</title>
        <authorList>
            <person name="See-Too W.S."/>
            <person name="Chan K.G."/>
        </authorList>
    </citation>
    <scope>NUCLEOTIDE SEQUENCE [LARGE SCALE GENOMIC DNA]</scope>
    <source>
        <strain evidence="2">R3.8</strain>
    </source>
</reference>
<dbReference type="PATRIC" id="fig|656366.3.peg.3675"/>
<protein>
    <recommendedName>
        <fullName evidence="3">Transcriptional regulator, AbiEi antitoxin, Type IV TA system</fullName>
    </recommendedName>
</protein>
<proteinExistence type="predicted"/>
<dbReference type="Gene3D" id="3.40.960.10">
    <property type="entry name" value="VSR Endonuclease"/>
    <property type="match status" value="1"/>
</dbReference>
<evidence type="ECO:0000313" key="2">
    <source>
        <dbReference type="Proteomes" id="UP000062833"/>
    </source>
</evidence>
<dbReference type="Proteomes" id="UP000062833">
    <property type="component" value="Chromosome"/>
</dbReference>
<accession>A0A0M4QQZ0</accession>
<dbReference type="AlphaFoldDB" id="A0A0M4QQZ0"/>
<evidence type="ECO:0008006" key="3">
    <source>
        <dbReference type="Google" id="ProtNLM"/>
    </source>
</evidence>
<dbReference type="SUPFAM" id="SSF52980">
    <property type="entry name" value="Restriction endonuclease-like"/>
    <property type="match status" value="1"/>
</dbReference>
<name>A0A0M4QQZ0_9MICC</name>